<keyword evidence="4" id="KW-1185">Reference proteome</keyword>
<feature type="region of interest" description="Disordered" evidence="3">
    <location>
        <begin position="13"/>
        <end position="114"/>
    </location>
</feature>
<feature type="compositionally biased region" description="Basic and acidic residues" evidence="3">
    <location>
        <begin position="90"/>
        <end position="99"/>
    </location>
</feature>
<dbReference type="CDD" id="cd05819">
    <property type="entry name" value="NHL"/>
    <property type="match status" value="1"/>
</dbReference>
<dbReference type="Proteomes" id="UP000515135">
    <property type="component" value="Unplaced"/>
</dbReference>
<dbReference type="GO" id="GO:0043161">
    <property type="term" value="P:proteasome-mediated ubiquitin-dependent protein catabolic process"/>
    <property type="evidence" value="ECO:0007669"/>
    <property type="project" value="TreeGrafter"/>
</dbReference>
<keyword evidence="1" id="KW-0677">Repeat</keyword>
<name>A0A6P4YRK3_BRABE</name>
<evidence type="ECO:0000313" key="5">
    <source>
        <dbReference type="RefSeq" id="XP_019632075.1"/>
    </source>
</evidence>
<organism evidence="4 5">
    <name type="scientific">Branchiostoma belcheri</name>
    <name type="common">Amphioxus</name>
    <dbReference type="NCBI Taxonomy" id="7741"/>
    <lineage>
        <taxon>Eukaryota</taxon>
        <taxon>Metazoa</taxon>
        <taxon>Chordata</taxon>
        <taxon>Cephalochordata</taxon>
        <taxon>Leptocardii</taxon>
        <taxon>Amphioxiformes</taxon>
        <taxon>Branchiostomatidae</taxon>
        <taxon>Branchiostoma</taxon>
    </lineage>
</organism>
<dbReference type="Gene3D" id="2.120.10.30">
    <property type="entry name" value="TolB, C-terminal domain"/>
    <property type="match status" value="2"/>
</dbReference>
<dbReference type="InterPro" id="IPR043159">
    <property type="entry name" value="Lectin_gal-bd_sf"/>
</dbReference>
<sequence>MSGAVLDGILESLTYKDEEPKADSTDDGDIKPYAVRYKDEEPKADSTDDGDIKPYAVRYKDEEPKADSTVTDDGDGDIEPYAVCEQTSDDSSHDPTDHVRKLRNPPNAKKLNPNPMYVPNLQQASKLCANELIVIDDAFCGRWEKKSCCGCTLKSCDGCQDVDGRPKSTTLSYIRELCQGLQQCEKPLEPLFMPARNCPAIYKYLEVTYHCEAEVQTKVTFGERGTCYGCFTPSGWGGLAVSSTNEIFVAEGNKRIQVFNMKGDFLRSFSTGNMKPRAMCMGHDTLWVVLYSGRNDEHTIQQYSKSKEGHVSFTCTHIYHVYGIAWHKFSDRIILITRQSGDPAEIVWLHHYVTYTPTPTCNMARLTANFPMPDYLAFVTVDTKGNIYAIHRNGHRILKFDKDGVFLSSFGSQGSGAGNLFYPRGICVDSLGRVIVADTRNSRVEMFTAEGKHIRTIAYINQPAHVATGGEGQLVVYHKMLFVTILPKY</sequence>
<proteinExistence type="predicted"/>
<dbReference type="InterPro" id="IPR050952">
    <property type="entry name" value="TRIM-NHL_E3_ligases"/>
</dbReference>
<feature type="repeat" description="NHL" evidence="2">
    <location>
        <begin position="407"/>
        <end position="450"/>
    </location>
</feature>
<dbReference type="CDD" id="cd22823">
    <property type="entry name" value="Gal_Rha_Lectin"/>
    <property type="match status" value="1"/>
</dbReference>
<protein>
    <submittedName>
        <fullName evidence="5">Uncharacterized protein LOC109475754</fullName>
    </submittedName>
</protein>
<evidence type="ECO:0000256" key="2">
    <source>
        <dbReference type="PROSITE-ProRule" id="PRU00504"/>
    </source>
</evidence>
<feature type="compositionally biased region" description="Low complexity" evidence="3">
    <location>
        <begin position="104"/>
        <end position="114"/>
    </location>
</feature>
<dbReference type="GO" id="GO:0061630">
    <property type="term" value="F:ubiquitin protein ligase activity"/>
    <property type="evidence" value="ECO:0007669"/>
    <property type="project" value="TreeGrafter"/>
</dbReference>
<dbReference type="GO" id="GO:0000209">
    <property type="term" value="P:protein polyubiquitination"/>
    <property type="evidence" value="ECO:0007669"/>
    <property type="project" value="TreeGrafter"/>
</dbReference>
<dbReference type="GeneID" id="109475754"/>
<dbReference type="AlphaFoldDB" id="A0A6P4YRK3"/>
<reference evidence="5" key="1">
    <citation type="submission" date="2025-08" db="UniProtKB">
        <authorList>
            <consortium name="RefSeq"/>
        </authorList>
    </citation>
    <scope>IDENTIFICATION</scope>
    <source>
        <tissue evidence="5">Gonad</tissue>
    </source>
</reference>
<dbReference type="KEGG" id="bbel:109475754"/>
<evidence type="ECO:0000313" key="4">
    <source>
        <dbReference type="Proteomes" id="UP000515135"/>
    </source>
</evidence>
<dbReference type="RefSeq" id="XP_019632075.1">
    <property type="nucleotide sequence ID" value="XM_019776516.1"/>
</dbReference>
<dbReference type="OrthoDB" id="10039644at2759"/>
<dbReference type="Gene3D" id="2.60.120.740">
    <property type="match status" value="1"/>
</dbReference>
<dbReference type="PANTHER" id="PTHR24104">
    <property type="entry name" value="E3 UBIQUITIN-PROTEIN LIGASE NHLRC1-RELATED"/>
    <property type="match status" value="1"/>
</dbReference>
<dbReference type="Pfam" id="PF01436">
    <property type="entry name" value="NHL"/>
    <property type="match status" value="1"/>
</dbReference>
<feature type="compositionally biased region" description="Basic and acidic residues" evidence="3">
    <location>
        <begin position="14"/>
        <end position="66"/>
    </location>
</feature>
<dbReference type="InterPro" id="IPR011042">
    <property type="entry name" value="6-blade_b-propeller_TolB-like"/>
</dbReference>
<dbReference type="PROSITE" id="PS51125">
    <property type="entry name" value="NHL"/>
    <property type="match status" value="2"/>
</dbReference>
<feature type="repeat" description="NHL" evidence="2">
    <location>
        <begin position="238"/>
        <end position="262"/>
    </location>
</feature>
<dbReference type="InterPro" id="IPR001258">
    <property type="entry name" value="NHL_repeat"/>
</dbReference>
<evidence type="ECO:0000256" key="3">
    <source>
        <dbReference type="SAM" id="MobiDB-lite"/>
    </source>
</evidence>
<dbReference type="SUPFAM" id="SSF101898">
    <property type="entry name" value="NHL repeat"/>
    <property type="match status" value="1"/>
</dbReference>
<gene>
    <name evidence="5" type="primary">LOC109475754</name>
</gene>
<accession>A0A6P4YRK3</accession>
<evidence type="ECO:0000256" key="1">
    <source>
        <dbReference type="ARBA" id="ARBA00022737"/>
    </source>
</evidence>
<dbReference type="PANTHER" id="PTHR24104:SF50">
    <property type="entry name" value="SMP-30_GLUCONOLACTONASE_LRE-LIKE REGION DOMAIN-CONTAINING PROTEIN"/>
    <property type="match status" value="1"/>
</dbReference>